<proteinExistence type="predicted"/>
<dbReference type="RefSeq" id="WP_361953628.1">
    <property type="nucleotide sequence ID" value="NZ_JBEXWI010000077.1"/>
</dbReference>
<keyword evidence="2" id="KW-1185">Reference proteome</keyword>
<evidence type="ECO:0000313" key="1">
    <source>
        <dbReference type="EMBL" id="MFF0009804.1"/>
    </source>
</evidence>
<gene>
    <name evidence="1" type="ORF">ACFYQT_41210</name>
</gene>
<name>A0ABW6N917_9ACTN</name>
<dbReference type="EMBL" id="JBIAJP010000025">
    <property type="protein sequence ID" value="MFF0009804.1"/>
    <property type="molecule type" value="Genomic_DNA"/>
</dbReference>
<protein>
    <submittedName>
        <fullName evidence="1">Uncharacterized protein</fullName>
    </submittedName>
</protein>
<comment type="caution">
    <text evidence="1">The sequence shown here is derived from an EMBL/GenBank/DDBJ whole genome shotgun (WGS) entry which is preliminary data.</text>
</comment>
<reference evidence="1 2" key="1">
    <citation type="submission" date="2024-10" db="EMBL/GenBank/DDBJ databases">
        <title>The Natural Products Discovery Center: Release of the First 8490 Sequenced Strains for Exploring Actinobacteria Biosynthetic Diversity.</title>
        <authorList>
            <person name="Kalkreuter E."/>
            <person name="Kautsar S.A."/>
            <person name="Yang D."/>
            <person name="Bader C.D."/>
            <person name="Teijaro C.N."/>
            <person name="Fluegel L."/>
            <person name="Davis C.M."/>
            <person name="Simpson J.R."/>
            <person name="Lauterbach L."/>
            <person name="Steele A.D."/>
            <person name="Gui C."/>
            <person name="Meng S."/>
            <person name="Li G."/>
            <person name="Viehrig K."/>
            <person name="Ye F."/>
            <person name="Su P."/>
            <person name="Kiefer A.F."/>
            <person name="Nichols A."/>
            <person name="Cepeda A.J."/>
            <person name="Yan W."/>
            <person name="Fan B."/>
            <person name="Jiang Y."/>
            <person name="Adhikari A."/>
            <person name="Zheng C.-J."/>
            <person name="Schuster L."/>
            <person name="Cowan T.M."/>
            <person name="Smanski M.J."/>
            <person name="Chevrette M.G."/>
            <person name="De Carvalho L.P.S."/>
            <person name="Shen B."/>
        </authorList>
    </citation>
    <scope>NUCLEOTIDE SEQUENCE [LARGE SCALE GENOMIC DNA]</scope>
    <source>
        <strain evidence="1 2">NPDC005497</strain>
    </source>
</reference>
<organism evidence="1 2">
    <name type="scientific">Streptomyces tibetensis</name>
    <dbReference type="NCBI Taxonomy" id="2382123"/>
    <lineage>
        <taxon>Bacteria</taxon>
        <taxon>Bacillati</taxon>
        <taxon>Actinomycetota</taxon>
        <taxon>Actinomycetes</taxon>
        <taxon>Kitasatosporales</taxon>
        <taxon>Streptomycetaceae</taxon>
        <taxon>Streptomyces</taxon>
    </lineage>
</organism>
<accession>A0ABW6N917</accession>
<sequence>MSLEQLRGQFYWLTSVVLRTDLQPSEAVIELNSESASATLRLEGIVHARACLTGPDCDFVGEVIVRELPQHGPWPAEAHHLVHHHDNRRALQWLTVIGPSEVEILAERFSVD</sequence>
<dbReference type="Proteomes" id="UP001601422">
    <property type="component" value="Unassembled WGS sequence"/>
</dbReference>
<evidence type="ECO:0000313" key="2">
    <source>
        <dbReference type="Proteomes" id="UP001601422"/>
    </source>
</evidence>